<dbReference type="InterPro" id="IPR014710">
    <property type="entry name" value="RmlC-like_jellyroll"/>
</dbReference>
<reference evidence="2" key="1">
    <citation type="submission" date="2020-11" db="EMBL/GenBank/DDBJ databases">
        <authorList>
            <person name="Kim M.K."/>
        </authorList>
    </citation>
    <scope>NUCLEOTIDE SEQUENCE</scope>
    <source>
        <strain evidence="2">BT350</strain>
    </source>
</reference>
<dbReference type="AlphaFoldDB" id="A0A931BR53"/>
<sequence>MAALDAVLRQHGEGETIKVGAEEIRFALTSAETNGRLDLIERMVSPNFQSPPLAHTHTREDWMGYLIEGRLVFQLDGETKELKPGGSLFVPRGVYFRWWNPDPVPARILFAYTPGGFGSFFKEVLELSAQKADRVHDYDKTLTGIMKLHDKYGMIRQEPKAP</sequence>
<feature type="domain" description="Cupin type-2" evidence="1">
    <location>
        <begin position="52"/>
        <end position="111"/>
    </location>
</feature>
<dbReference type="InterPro" id="IPR013096">
    <property type="entry name" value="Cupin_2"/>
</dbReference>
<proteinExistence type="predicted"/>
<dbReference type="PANTHER" id="PTHR36440:SF1">
    <property type="entry name" value="PUTATIVE (AFU_ORTHOLOGUE AFUA_8G07350)-RELATED"/>
    <property type="match status" value="1"/>
</dbReference>
<accession>A0A931BR53</accession>
<dbReference type="Gene3D" id="2.60.120.10">
    <property type="entry name" value="Jelly Rolls"/>
    <property type="match status" value="1"/>
</dbReference>
<organism evidence="2 3">
    <name type="scientific">Microvirga alba</name>
    <dbReference type="NCBI Taxonomy" id="2791025"/>
    <lineage>
        <taxon>Bacteria</taxon>
        <taxon>Pseudomonadati</taxon>
        <taxon>Pseudomonadota</taxon>
        <taxon>Alphaproteobacteria</taxon>
        <taxon>Hyphomicrobiales</taxon>
        <taxon>Methylobacteriaceae</taxon>
        <taxon>Microvirga</taxon>
    </lineage>
</organism>
<evidence type="ECO:0000259" key="1">
    <source>
        <dbReference type="Pfam" id="PF07883"/>
    </source>
</evidence>
<keyword evidence="3" id="KW-1185">Reference proteome</keyword>
<gene>
    <name evidence="2" type="ORF">I2H38_14110</name>
</gene>
<dbReference type="PANTHER" id="PTHR36440">
    <property type="entry name" value="PUTATIVE (AFU_ORTHOLOGUE AFUA_8G07350)-RELATED"/>
    <property type="match status" value="1"/>
</dbReference>
<dbReference type="InterPro" id="IPR053146">
    <property type="entry name" value="QDO-like"/>
</dbReference>
<dbReference type="Pfam" id="PF07883">
    <property type="entry name" value="Cupin_2"/>
    <property type="match status" value="1"/>
</dbReference>
<protein>
    <submittedName>
        <fullName evidence="2">Cupin domain-containing protein</fullName>
    </submittedName>
</protein>
<name>A0A931BR53_9HYPH</name>
<dbReference type="InterPro" id="IPR011051">
    <property type="entry name" value="RmlC_Cupin_sf"/>
</dbReference>
<dbReference type="SUPFAM" id="SSF51182">
    <property type="entry name" value="RmlC-like cupins"/>
    <property type="match status" value="1"/>
</dbReference>
<dbReference type="RefSeq" id="WP_196272488.1">
    <property type="nucleotide sequence ID" value="NZ_JADQDO010000006.1"/>
</dbReference>
<evidence type="ECO:0000313" key="3">
    <source>
        <dbReference type="Proteomes" id="UP000599312"/>
    </source>
</evidence>
<dbReference type="Proteomes" id="UP000599312">
    <property type="component" value="Unassembled WGS sequence"/>
</dbReference>
<evidence type="ECO:0000313" key="2">
    <source>
        <dbReference type="EMBL" id="MBF9234508.1"/>
    </source>
</evidence>
<dbReference type="EMBL" id="JADQDO010000006">
    <property type="protein sequence ID" value="MBF9234508.1"/>
    <property type="molecule type" value="Genomic_DNA"/>
</dbReference>
<comment type="caution">
    <text evidence="2">The sequence shown here is derived from an EMBL/GenBank/DDBJ whole genome shotgun (WGS) entry which is preliminary data.</text>
</comment>